<proteinExistence type="predicted"/>
<dbReference type="Proteomes" id="UP000298652">
    <property type="component" value="Chromosome 8"/>
</dbReference>
<dbReference type="Gramene" id="TKW02476">
    <property type="protein sequence ID" value="TKW02476"/>
    <property type="gene ID" value="SEVIR_8G246816v2"/>
</dbReference>
<dbReference type="AlphaFoldDB" id="A0A4V6D3F2"/>
<dbReference type="GO" id="GO:0016831">
    <property type="term" value="F:carboxy-lyase activity"/>
    <property type="evidence" value="ECO:0007669"/>
    <property type="project" value="TreeGrafter"/>
</dbReference>
<evidence type="ECO:0000313" key="3">
    <source>
        <dbReference type="Proteomes" id="UP000298652"/>
    </source>
</evidence>
<gene>
    <name evidence="2" type="ORF">SEVIR_8G246816v2</name>
</gene>
<keyword evidence="1" id="KW-0456">Lyase</keyword>
<dbReference type="PANTHER" id="PTHR11999:SF148">
    <property type="entry name" value="OS10G0400500 PROTEIN"/>
    <property type="match status" value="1"/>
</dbReference>
<organism evidence="2 3">
    <name type="scientific">Setaria viridis</name>
    <name type="common">Green bristlegrass</name>
    <name type="synonym">Setaria italica subsp. viridis</name>
    <dbReference type="NCBI Taxonomy" id="4556"/>
    <lineage>
        <taxon>Eukaryota</taxon>
        <taxon>Viridiplantae</taxon>
        <taxon>Streptophyta</taxon>
        <taxon>Embryophyta</taxon>
        <taxon>Tracheophyta</taxon>
        <taxon>Spermatophyta</taxon>
        <taxon>Magnoliopsida</taxon>
        <taxon>Liliopsida</taxon>
        <taxon>Poales</taxon>
        <taxon>Poaceae</taxon>
        <taxon>PACMAD clade</taxon>
        <taxon>Panicoideae</taxon>
        <taxon>Panicodae</taxon>
        <taxon>Paniceae</taxon>
        <taxon>Cenchrinae</taxon>
        <taxon>Setaria</taxon>
    </lineage>
</organism>
<dbReference type="Gene3D" id="3.90.1150.10">
    <property type="entry name" value="Aspartate Aminotransferase, domain 1"/>
    <property type="match status" value="1"/>
</dbReference>
<reference evidence="2" key="1">
    <citation type="submission" date="2019-03" db="EMBL/GenBank/DDBJ databases">
        <title>WGS assembly of Setaria viridis.</title>
        <authorList>
            <person name="Huang P."/>
            <person name="Jenkins J."/>
            <person name="Grimwood J."/>
            <person name="Barry K."/>
            <person name="Healey A."/>
            <person name="Mamidi S."/>
            <person name="Sreedasyam A."/>
            <person name="Shu S."/>
            <person name="Feldman M."/>
            <person name="Wu J."/>
            <person name="Yu Y."/>
            <person name="Chen C."/>
            <person name="Johnson J."/>
            <person name="Rokhsar D."/>
            <person name="Baxter I."/>
            <person name="Schmutz J."/>
            <person name="Brutnell T."/>
            <person name="Kellogg E."/>
        </authorList>
    </citation>
    <scope>NUCLEOTIDE SEQUENCE [LARGE SCALE GENOMIC DNA]</scope>
</reference>
<evidence type="ECO:0000256" key="1">
    <source>
        <dbReference type="ARBA" id="ARBA00022793"/>
    </source>
</evidence>
<dbReference type="InterPro" id="IPR010977">
    <property type="entry name" value="Aromatic_deC"/>
</dbReference>
<name>A0A4V6D3F2_SETVI</name>
<keyword evidence="3" id="KW-1185">Reference proteome</keyword>
<evidence type="ECO:0000313" key="2">
    <source>
        <dbReference type="EMBL" id="TKW02476.1"/>
    </source>
</evidence>
<dbReference type="PANTHER" id="PTHR11999">
    <property type="entry name" value="GROUP II PYRIDOXAL-5-PHOSPHATE DECARBOXYLASE"/>
    <property type="match status" value="1"/>
</dbReference>
<dbReference type="EMBL" id="CM016559">
    <property type="protein sequence ID" value="TKW02476.1"/>
    <property type="molecule type" value="Genomic_DNA"/>
</dbReference>
<sequence length="69" mass="7577">MADKAVEALNRDLLAAVNASSRAFMTHFVVDDKFVIRLAVGGSMTEMRHVRAAWELLKEKANDLIATGC</sequence>
<dbReference type="InterPro" id="IPR015424">
    <property type="entry name" value="PyrdxlP-dep_Trfase"/>
</dbReference>
<dbReference type="InterPro" id="IPR015422">
    <property type="entry name" value="PyrdxlP-dep_Trfase_small"/>
</dbReference>
<dbReference type="SUPFAM" id="SSF53383">
    <property type="entry name" value="PLP-dependent transferases"/>
    <property type="match status" value="1"/>
</dbReference>
<accession>A0A4V6D3F2</accession>
<dbReference type="GO" id="GO:0005737">
    <property type="term" value="C:cytoplasm"/>
    <property type="evidence" value="ECO:0007669"/>
    <property type="project" value="TreeGrafter"/>
</dbReference>
<keyword evidence="1" id="KW-0210">Decarboxylase</keyword>
<protein>
    <submittedName>
        <fullName evidence="2">Uncharacterized protein</fullName>
    </submittedName>
</protein>